<name>A0A080YVI1_PHYNI</name>
<gene>
    <name evidence="2" type="ORF">F444_23231</name>
</gene>
<proteinExistence type="predicted"/>
<comment type="caution">
    <text evidence="2">The sequence shown here is derived from an EMBL/GenBank/DDBJ whole genome shotgun (WGS) entry which is preliminary data.</text>
</comment>
<protein>
    <submittedName>
        <fullName evidence="2">Uncharacterized protein</fullName>
    </submittedName>
</protein>
<evidence type="ECO:0000313" key="3">
    <source>
        <dbReference type="Proteomes" id="UP000028582"/>
    </source>
</evidence>
<feature type="compositionally biased region" description="Acidic residues" evidence="1">
    <location>
        <begin position="209"/>
        <end position="239"/>
    </location>
</feature>
<accession>A0A080YVI1</accession>
<feature type="compositionally biased region" description="Acidic residues" evidence="1">
    <location>
        <begin position="185"/>
        <end position="194"/>
    </location>
</feature>
<dbReference type="AlphaFoldDB" id="A0A080YVI1"/>
<organism evidence="2 3">
    <name type="scientific">Phytophthora nicotianae P1976</name>
    <dbReference type="NCBI Taxonomy" id="1317066"/>
    <lineage>
        <taxon>Eukaryota</taxon>
        <taxon>Sar</taxon>
        <taxon>Stramenopiles</taxon>
        <taxon>Oomycota</taxon>
        <taxon>Peronosporomycetes</taxon>
        <taxon>Peronosporales</taxon>
        <taxon>Peronosporaceae</taxon>
        <taxon>Phytophthora</taxon>
    </lineage>
</organism>
<reference evidence="2 3" key="1">
    <citation type="submission" date="2013-11" db="EMBL/GenBank/DDBJ databases">
        <title>The Genome Sequence of Phytophthora parasitica P1976.</title>
        <authorList>
            <consortium name="The Broad Institute Genomics Platform"/>
            <person name="Russ C."/>
            <person name="Tyler B."/>
            <person name="Panabieres F."/>
            <person name="Shan W."/>
            <person name="Tripathy S."/>
            <person name="Grunwald N."/>
            <person name="Machado M."/>
            <person name="Johnson C.S."/>
            <person name="Walker B."/>
            <person name="Young S."/>
            <person name="Zeng Q."/>
            <person name="Gargeya S."/>
            <person name="Fitzgerald M."/>
            <person name="Haas B."/>
            <person name="Abouelleil A."/>
            <person name="Allen A.W."/>
            <person name="Alvarado L."/>
            <person name="Arachchi H.M."/>
            <person name="Berlin A.M."/>
            <person name="Chapman S.B."/>
            <person name="Gainer-Dewar J."/>
            <person name="Goldberg J."/>
            <person name="Griggs A."/>
            <person name="Gujja S."/>
            <person name="Hansen M."/>
            <person name="Howarth C."/>
            <person name="Imamovic A."/>
            <person name="Ireland A."/>
            <person name="Larimer J."/>
            <person name="McCowan C."/>
            <person name="Murphy C."/>
            <person name="Pearson M."/>
            <person name="Poon T.W."/>
            <person name="Priest M."/>
            <person name="Roberts A."/>
            <person name="Saif S."/>
            <person name="Shea T."/>
            <person name="Sisk P."/>
            <person name="Sykes S."/>
            <person name="Wortman J."/>
            <person name="Nusbaum C."/>
            <person name="Birren B."/>
        </authorList>
    </citation>
    <scope>NUCLEOTIDE SEQUENCE [LARGE SCALE GENOMIC DNA]</scope>
    <source>
        <strain evidence="2 3">P1976</strain>
    </source>
</reference>
<dbReference type="Proteomes" id="UP000028582">
    <property type="component" value="Unassembled WGS sequence"/>
</dbReference>
<evidence type="ECO:0000256" key="1">
    <source>
        <dbReference type="SAM" id="MobiDB-lite"/>
    </source>
</evidence>
<feature type="region of interest" description="Disordered" evidence="1">
    <location>
        <begin position="168"/>
        <end position="248"/>
    </location>
</feature>
<feature type="compositionally biased region" description="Low complexity" evidence="1">
    <location>
        <begin position="197"/>
        <end position="208"/>
    </location>
</feature>
<dbReference type="OrthoDB" id="128658at2759"/>
<dbReference type="EMBL" id="ANJA01005272">
    <property type="protein sequence ID" value="ETO58392.1"/>
    <property type="molecule type" value="Genomic_DNA"/>
</dbReference>
<evidence type="ECO:0000313" key="2">
    <source>
        <dbReference type="EMBL" id="ETO58392.1"/>
    </source>
</evidence>
<sequence>MRASHARLTFTSLCIETWGFYAFLEKLEKRPEMFWLGGQPGKSPRGGRQPQGPIAEDLVVLHDKDQARYEATLENALNPAKIDAYGYPQGLSFLEFTDAINPKVIAKNPLSMTALARIRQDLTSGTKLKTSWIINPYVDPWKTLIDYGGVKQRQLDVMAQIADRTYELPAINPPSQRERDREDWSDLEDAENDDNQAASSSAGTGTSAQDDDEDADEDDEDGEDKGGEVVDEEDNGGDENDSRNVHVL</sequence>